<dbReference type="PROSITE" id="PS00018">
    <property type="entry name" value="EF_HAND_1"/>
    <property type="match status" value="1"/>
</dbReference>
<feature type="signal peptide" evidence="1">
    <location>
        <begin position="1"/>
        <end position="25"/>
    </location>
</feature>
<evidence type="ECO:0000313" key="2">
    <source>
        <dbReference type="EMBL" id="MBK6090281.1"/>
    </source>
</evidence>
<sequence>MKKLIVVLSALLAASMFMFSAAVSAGSGSYIIGDADGSGDITIGDVTYIQKVLAELVTDTDGSITKRGNVDGDELSISDATAVQMYIAGFRNDDNIGGTAEEQVTTQAATQPTTRSYELPFIPVRR</sequence>
<dbReference type="Gene3D" id="1.10.1330.10">
    <property type="entry name" value="Dockerin domain"/>
    <property type="match status" value="1"/>
</dbReference>
<dbReference type="AlphaFoldDB" id="A0A934WUR1"/>
<dbReference type="InterPro" id="IPR036439">
    <property type="entry name" value="Dockerin_dom_sf"/>
</dbReference>
<keyword evidence="3" id="KW-1185">Reference proteome</keyword>
<dbReference type="InterPro" id="IPR018247">
    <property type="entry name" value="EF_Hand_1_Ca_BS"/>
</dbReference>
<evidence type="ECO:0000313" key="3">
    <source>
        <dbReference type="Proteomes" id="UP000633365"/>
    </source>
</evidence>
<dbReference type="SUPFAM" id="SSF63446">
    <property type="entry name" value="Type I dockerin domain"/>
    <property type="match status" value="1"/>
</dbReference>
<dbReference type="Proteomes" id="UP000633365">
    <property type="component" value="Unassembled WGS sequence"/>
</dbReference>
<evidence type="ECO:0008006" key="4">
    <source>
        <dbReference type="Google" id="ProtNLM"/>
    </source>
</evidence>
<name>A0A934WUR1_9FIRM</name>
<dbReference type="EMBL" id="JAEQMG010000194">
    <property type="protein sequence ID" value="MBK6090281.1"/>
    <property type="molecule type" value="Genomic_DNA"/>
</dbReference>
<dbReference type="RefSeq" id="WP_201428940.1">
    <property type="nucleotide sequence ID" value="NZ_JAEQMG010000194.1"/>
</dbReference>
<evidence type="ECO:0000256" key="1">
    <source>
        <dbReference type="SAM" id="SignalP"/>
    </source>
</evidence>
<proteinExistence type="predicted"/>
<organism evidence="2 3">
    <name type="scientific">Ruminococcus difficilis</name>
    <dbReference type="NCBI Taxonomy" id="2763069"/>
    <lineage>
        <taxon>Bacteria</taxon>
        <taxon>Bacillati</taxon>
        <taxon>Bacillota</taxon>
        <taxon>Clostridia</taxon>
        <taxon>Eubacteriales</taxon>
        <taxon>Oscillospiraceae</taxon>
        <taxon>Ruminococcus</taxon>
    </lineage>
</organism>
<dbReference type="GO" id="GO:0000272">
    <property type="term" value="P:polysaccharide catabolic process"/>
    <property type="evidence" value="ECO:0007669"/>
    <property type="project" value="InterPro"/>
</dbReference>
<keyword evidence="1" id="KW-0732">Signal</keyword>
<protein>
    <recommendedName>
        <fullName evidence="4">Dockerin domain-containing protein</fullName>
    </recommendedName>
</protein>
<accession>A0A934WUR1</accession>
<feature type="chain" id="PRO_5037035822" description="Dockerin domain-containing protein" evidence="1">
    <location>
        <begin position="26"/>
        <end position="126"/>
    </location>
</feature>
<comment type="caution">
    <text evidence="2">The sequence shown here is derived from an EMBL/GenBank/DDBJ whole genome shotgun (WGS) entry which is preliminary data.</text>
</comment>
<gene>
    <name evidence="2" type="ORF">JKK62_16835</name>
</gene>
<reference evidence="2" key="1">
    <citation type="submission" date="2021-01" db="EMBL/GenBank/DDBJ databases">
        <title>Genome public.</title>
        <authorList>
            <person name="Liu C."/>
            <person name="Sun Q."/>
        </authorList>
    </citation>
    <scope>NUCLEOTIDE SEQUENCE</scope>
    <source>
        <strain evidence="2">M6</strain>
    </source>
</reference>